<feature type="compositionally biased region" description="Polar residues" evidence="2">
    <location>
        <begin position="570"/>
        <end position="596"/>
    </location>
</feature>
<feature type="region of interest" description="Disordered" evidence="2">
    <location>
        <begin position="260"/>
        <end position="321"/>
    </location>
</feature>
<feature type="region of interest" description="Disordered" evidence="2">
    <location>
        <begin position="620"/>
        <end position="639"/>
    </location>
</feature>
<feature type="compositionally biased region" description="Basic and acidic residues" evidence="2">
    <location>
        <begin position="668"/>
        <end position="677"/>
    </location>
</feature>
<evidence type="ECO:0000313" key="5">
    <source>
        <dbReference type="Proteomes" id="UP001629113"/>
    </source>
</evidence>
<keyword evidence="5" id="KW-1185">Reference proteome</keyword>
<feature type="compositionally biased region" description="Polar residues" evidence="2">
    <location>
        <begin position="152"/>
        <end position="169"/>
    </location>
</feature>
<dbReference type="InterPro" id="IPR018200">
    <property type="entry name" value="USP_CS"/>
</dbReference>
<feature type="compositionally biased region" description="Polar residues" evidence="2">
    <location>
        <begin position="408"/>
        <end position="426"/>
    </location>
</feature>
<feature type="region of interest" description="Disordered" evidence="2">
    <location>
        <begin position="346"/>
        <end position="381"/>
    </location>
</feature>
<keyword evidence="4" id="KW-0378">Hydrolase</keyword>
<reference evidence="4 5" key="1">
    <citation type="submission" date="2024-06" db="EMBL/GenBank/DDBJ databases">
        <title>Complete genome of Phlyctema vagabunda strain 19-DSS-EL-015.</title>
        <authorList>
            <person name="Fiorenzani C."/>
        </authorList>
    </citation>
    <scope>NUCLEOTIDE SEQUENCE [LARGE SCALE GENOMIC DNA]</scope>
    <source>
        <strain evidence="4 5">19-DSS-EL-015</strain>
    </source>
</reference>
<dbReference type="InterPro" id="IPR050185">
    <property type="entry name" value="Ub_carboxyl-term_hydrolase"/>
</dbReference>
<dbReference type="PANTHER" id="PTHR21646">
    <property type="entry name" value="UBIQUITIN CARBOXYL-TERMINAL HYDROLASE"/>
    <property type="match status" value="1"/>
</dbReference>
<comment type="caution">
    <text evidence="4">The sequence shown here is derived from an EMBL/GenBank/DDBJ whole genome shotgun (WGS) entry which is preliminary data.</text>
</comment>
<dbReference type="PROSITE" id="PS00973">
    <property type="entry name" value="USP_2"/>
    <property type="match status" value="1"/>
</dbReference>
<dbReference type="PROSITE" id="PS50235">
    <property type="entry name" value="USP_3"/>
    <property type="match status" value="1"/>
</dbReference>
<evidence type="ECO:0000259" key="3">
    <source>
        <dbReference type="PROSITE" id="PS50235"/>
    </source>
</evidence>
<feature type="region of interest" description="Disordered" evidence="2">
    <location>
        <begin position="398"/>
        <end position="426"/>
    </location>
</feature>
<evidence type="ECO:0000313" key="4">
    <source>
        <dbReference type="EMBL" id="KAL3421799.1"/>
    </source>
</evidence>
<dbReference type="EMBL" id="JBFCZG010000005">
    <property type="protein sequence ID" value="KAL3421799.1"/>
    <property type="molecule type" value="Genomic_DNA"/>
</dbReference>
<dbReference type="InterPro" id="IPR038765">
    <property type="entry name" value="Papain-like_cys_pep_sf"/>
</dbReference>
<dbReference type="Proteomes" id="UP001629113">
    <property type="component" value="Unassembled WGS sequence"/>
</dbReference>
<protein>
    <submittedName>
        <fullName evidence="4">Ubiquitin carboxyl-terminal hydrolase 4</fullName>
    </submittedName>
</protein>
<feature type="compositionally biased region" description="Polar residues" evidence="2">
    <location>
        <begin position="351"/>
        <end position="363"/>
    </location>
</feature>
<accession>A0ABR4PEU6</accession>
<comment type="similarity">
    <text evidence="1">Belongs to the peptidase C19 family.</text>
</comment>
<dbReference type="Pfam" id="PF00581">
    <property type="entry name" value="Rhodanese"/>
    <property type="match status" value="1"/>
</dbReference>
<feature type="region of interest" description="Disordered" evidence="2">
    <location>
        <begin position="668"/>
        <end position="706"/>
    </location>
</feature>
<dbReference type="InterPro" id="IPR001394">
    <property type="entry name" value="Peptidase_C19_UCH"/>
</dbReference>
<feature type="compositionally biased region" description="Low complexity" evidence="2">
    <location>
        <begin position="1"/>
        <end position="15"/>
    </location>
</feature>
<evidence type="ECO:0000256" key="1">
    <source>
        <dbReference type="ARBA" id="ARBA00009085"/>
    </source>
</evidence>
<feature type="compositionally biased region" description="Low complexity" evidence="2">
    <location>
        <begin position="185"/>
        <end position="199"/>
    </location>
</feature>
<dbReference type="PROSITE" id="PS00972">
    <property type="entry name" value="USP_1"/>
    <property type="match status" value="1"/>
</dbReference>
<feature type="compositionally biased region" description="Pro residues" evidence="2">
    <location>
        <begin position="684"/>
        <end position="694"/>
    </location>
</feature>
<name>A0ABR4PEU6_9HELO</name>
<dbReference type="Pfam" id="PF00443">
    <property type="entry name" value="UCH"/>
    <property type="match status" value="1"/>
</dbReference>
<feature type="compositionally biased region" description="Polar residues" evidence="2">
    <location>
        <begin position="697"/>
        <end position="706"/>
    </location>
</feature>
<dbReference type="InterPro" id="IPR001763">
    <property type="entry name" value="Rhodanese-like_dom"/>
</dbReference>
<feature type="region of interest" description="Disordered" evidence="2">
    <location>
        <begin position="152"/>
        <end position="213"/>
    </location>
</feature>
<dbReference type="Gene3D" id="3.40.250.10">
    <property type="entry name" value="Rhodanese-like domain"/>
    <property type="match status" value="1"/>
</dbReference>
<dbReference type="SUPFAM" id="SSF52821">
    <property type="entry name" value="Rhodanese/Cell cycle control phosphatase"/>
    <property type="match status" value="1"/>
</dbReference>
<feature type="region of interest" description="Disordered" evidence="2">
    <location>
        <begin position="570"/>
        <end position="602"/>
    </location>
</feature>
<organism evidence="4 5">
    <name type="scientific">Phlyctema vagabunda</name>
    <dbReference type="NCBI Taxonomy" id="108571"/>
    <lineage>
        <taxon>Eukaryota</taxon>
        <taxon>Fungi</taxon>
        <taxon>Dikarya</taxon>
        <taxon>Ascomycota</taxon>
        <taxon>Pezizomycotina</taxon>
        <taxon>Leotiomycetes</taxon>
        <taxon>Helotiales</taxon>
        <taxon>Dermateaceae</taxon>
        <taxon>Phlyctema</taxon>
    </lineage>
</organism>
<sequence length="1098" mass="122247">MSPTTTFSPSTPATSIKVEGPVTASSATSGAMTAAINGLRGTNRVYPHLDDLVGVTPEISIHAPIRKILQEGELFAKQADTHLDFRRPDVALQEHIKALIVATDIVPRHKDYPSLQSDRGDLHRLYTGLKKRINGQYQRFADVKDLIKENNAQSGVQPKATHTQPTASRDSPLGSGHARSQSMQSPATSNSATSFSNSAHLNGMSKHQPPLTSTGLVRQKPIVHRKPDALLGNALQPSDGKSAGSTQGDLAARFARLRGNDSSVPVQDPRIRTRPISIPESANGSSNVTAVSQDSPAPSKNILRPAGPREMPAAPDGPPRPAKMKLPIDVNLPAMPRPPDAIYSPARSADSETTVSFPASTPRASHIRKGSRQNSSSSLTKVVRTLPSADEPREYFSAAHPSDGYTYTAPQRTAQRPTFPDNRTSITPNELFQLNEKCRILLVDIRTRSEFDRGHIMSQSIVCVEPMTVRADVSAQQLEESMVLAPDVEQELFKDRHQFDLIVFYNQASSDISSYDRSTDTYKHVLRDFQTVVFEYGYLKKPKHIPVLLLGGLDAWMELMGPNCLQSSRHPTSIAGSSQIRQQRPLSRYITPQDSYRTAAERKKKFESRLLSAEEEKKWDDVLREEQPGANDDTDNASYARTTEDFFRRFPPVSMESMVSPANETFKQQRFEDESQRELASTAPAPPARPPPALPRQSFSGVSQKGQVHMMAAQSPSISNTIVLPGLTGLHNFGNTCYMNAALQCLSATRLLREYLIRFHYPPQDLPPMKSGELSVPPQLMVRNLGNLLRYLWSGQYSYVTPKTFRDYVRRLHGIRRQRPDNTLLGGNSQQDSMEFLNYILENLNDELNPKRNAPMPPPYTAAEDAARSKQPLLHCAIQDWQRRLQYESSPINNYFQVTTTDSYTCSSCGYTSVNPDSTMAMILPMENRGDTLGGLLTKTFQATPISGKNCDGCKKQETAQKRTRLARLPPYLIVQLGRFTSDQYGSAGKNQNRVDFPIEGLDLTPYSVWNTSNPGERAILEGDSNMSGLRGPFHYRLYAVLEHRGSTLESGHYLAHTRDEDLKNSTWHLFNDPTVTEARILDNSLQSRAYVLFYKRM</sequence>
<proteinExistence type="inferred from homology"/>
<dbReference type="Gene3D" id="3.90.70.10">
    <property type="entry name" value="Cysteine proteinases"/>
    <property type="match status" value="1"/>
</dbReference>
<dbReference type="InterPro" id="IPR028889">
    <property type="entry name" value="USP"/>
</dbReference>
<dbReference type="InterPro" id="IPR036873">
    <property type="entry name" value="Rhodanese-like_dom_sf"/>
</dbReference>
<evidence type="ECO:0000256" key="2">
    <source>
        <dbReference type="SAM" id="MobiDB-lite"/>
    </source>
</evidence>
<feature type="domain" description="USP" evidence="3">
    <location>
        <begin position="728"/>
        <end position="1098"/>
    </location>
</feature>
<gene>
    <name evidence="4" type="ORF">PVAG01_05955</name>
</gene>
<dbReference type="SUPFAM" id="SSF54001">
    <property type="entry name" value="Cysteine proteinases"/>
    <property type="match status" value="1"/>
</dbReference>
<feature type="compositionally biased region" description="Polar residues" evidence="2">
    <location>
        <begin position="280"/>
        <end position="298"/>
    </location>
</feature>
<dbReference type="GO" id="GO:0016787">
    <property type="term" value="F:hydrolase activity"/>
    <property type="evidence" value="ECO:0007669"/>
    <property type="project" value="UniProtKB-KW"/>
</dbReference>
<dbReference type="CDD" id="cd02257">
    <property type="entry name" value="Peptidase_C19"/>
    <property type="match status" value="1"/>
</dbReference>
<dbReference type="CDD" id="cd00158">
    <property type="entry name" value="RHOD"/>
    <property type="match status" value="1"/>
</dbReference>
<feature type="region of interest" description="Disordered" evidence="2">
    <location>
        <begin position="1"/>
        <end position="21"/>
    </location>
</feature>